<dbReference type="EMBL" id="CP011509">
    <property type="protein sequence ID" value="AKJ06184.1"/>
    <property type="molecule type" value="Genomic_DNA"/>
</dbReference>
<dbReference type="Gene3D" id="1.25.40.10">
    <property type="entry name" value="Tetratricopeptide repeat domain"/>
    <property type="match status" value="1"/>
</dbReference>
<reference evidence="2 4" key="1">
    <citation type="submission" date="2015-05" db="EMBL/GenBank/DDBJ databases">
        <title>Genome assembly of Archangium gephyra DSM 2261.</title>
        <authorList>
            <person name="Sharma G."/>
            <person name="Subramanian S."/>
        </authorList>
    </citation>
    <scope>NUCLEOTIDE SEQUENCE [LARGE SCALE GENOMIC DNA]</scope>
    <source>
        <strain evidence="2 4">DSM 2261</strain>
    </source>
</reference>
<evidence type="ECO:0000313" key="3">
    <source>
        <dbReference type="EMBL" id="REG27066.1"/>
    </source>
</evidence>
<dbReference type="RefSeq" id="WP_047859534.1">
    <property type="nucleotide sequence ID" value="NZ_CP011509.1"/>
</dbReference>
<feature type="signal peptide" evidence="1">
    <location>
        <begin position="1"/>
        <end position="15"/>
    </location>
</feature>
<accession>A0AAC8QEX4</accession>
<organism evidence="2 4">
    <name type="scientific">Archangium gephyra</name>
    <dbReference type="NCBI Taxonomy" id="48"/>
    <lineage>
        <taxon>Bacteria</taxon>
        <taxon>Pseudomonadati</taxon>
        <taxon>Myxococcota</taxon>
        <taxon>Myxococcia</taxon>
        <taxon>Myxococcales</taxon>
        <taxon>Cystobacterineae</taxon>
        <taxon>Archangiaceae</taxon>
        <taxon>Archangium</taxon>
    </lineage>
</organism>
<dbReference type="SUPFAM" id="SSF48452">
    <property type="entry name" value="TPR-like"/>
    <property type="match status" value="1"/>
</dbReference>
<sequence>MGFLLSLLASASAMAGQPSRDVRPVLWQLERLEQEKSRLRAEVAQELMLQGDVYFRGYAFAPALEAYEKSLGYVRAEDSPELWARLQVNRARTHRELGRRAAGAAVDEHLRKAEAACRQVLEKLEPARWPEPWAQAQGLLGEALRELGMRTEGKARDTLLAASVKAWRQALKLYTREQQAQQRTWVQQELGKTLNLKQMPSNQVPRLP</sequence>
<proteinExistence type="predicted"/>
<evidence type="ECO:0000313" key="4">
    <source>
        <dbReference type="Proteomes" id="UP000035579"/>
    </source>
</evidence>
<dbReference type="GO" id="GO:0016829">
    <property type="term" value="F:lyase activity"/>
    <property type="evidence" value="ECO:0007669"/>
    <property type="project" value="UniProtKB-KW"/>
</dbReference>
<dbReference type="InterPro" id="IPR011990">
    <property type="entry name" value="TPR-like_helical_dom_sf"/>
</dbReference>
<reference evidence="3 5" key="2">
    <citation type="submission" date="2018-08" db="EMBL/GenBank/DDBJ databases">
        <title>Genomic Encyclopedia of Archaeal and Bacterial Type Strains, Phase II (KMG-II): from individual species to whole genera.</title>
        <authorList>
            <person name="Goeker M."/>
        </authorList>
    </citation>
    <scope>NUCLEOTIDE SEQUENCE [LARGE SCALE GENOMIC DNA]</scope>
    <source>
        <strain evidence="3 5">DSM 2261</strain>
    </source>
</reference>
<evidence type="ECO:0000313" key="2">
    <source>
        <dbReference type="EMBL" id="AKJ06184.1"/>
    </source>
</evidence>
<dbReference type="KEGG" id="age:AA314_07810"/>
<evidence type="ECO:0000313" key="5">
    <source>
        <dbReference type="Proteomes" id="UP000256345"/>
    </source>
</evidence>
<keyword evidence="1" id="KW-0732">Signal</keyword>
<dbReference type="Proteomes" id="UP000256345">
    <property type="component" value="Unassembled WGS sequence"/>
</dbReference>
<gene>
    <name evidence="2" type="ORF">AA314_07810</name>
    <name evidence="3" type="ORF">ATI61_11073</name>
</gene>
<dbReference type="Proteomes" id="UP000035579">
    <property type="component" value="Chromosome"/>
</dbReference>
<dbReference type="EMBL" id="QUMU01000010">
    <property type="protein sequence ID" value="REG27066.1"/>
    <property type="molecule type" value="Genomic_DNA"/>
</dbReference>
<keyword evidence="5" id="KW-1185">Reference proteome</keyword>
<evidence type="ECO:0000256" key="1">
    <source>
        <dbReference type="SAM" id="SignalP"/>
    </source>
</evidence>
<keyword evidence="2" id="KW-0456">Lyase</keyword>
<dbReference type="AlphaFoldDB" id="A0AAC8QEX4"/>
<protein>
    <submittedName>
        <fullName evidence="2">Argininosuccinate lyase</fullName>
    </submittedName>
</protein>
<name>A0AAC8QEX4_9BACT</name>
<feature type="chain" id="PRO_5042191747" evidence="1">
    <location>
        <begin position="16"/>
        <end position="208"/>
    </location>
</feature>